<sequence>MERQKYTFPLWVVLCVFGVANNSNGDIQCSHDSPIKCPVTDACCQFDQFCHTGICADCPLKKVPRDELLIKCRKMTIKDMNISSEIQLSCMHMCHVHFTPEEINKYLENQIYVLVQNHTELLTLFKLESTKSIETIKTLNDEINDLKQRWNEMSQILNQTNLKYHQADSDGRLHNAKYRPIAITALVMALAITFFILLSVSYGVIKWKKRKIPQRGKDVKKDQRSLLSSFVKKEEMTEKINLALEPLISSIQNLETNNRNEVFEALRLDIDENKKENVQMKNFVEKEIESRKRETQGVKKLVDTTLNHCNKVLRYEIMNDMKQQNLKLKDEVDQQAGTITTLNRELMKLKSEVILMSQNFNKTEKSTEGASSGFDSYAVTSEKPKAIIGPLNNNNNPHIGLSLSSEDDQYVHTGLTVTEGKS</sequence>
<protein>
    <submittedName>
        <fullName evidence="4">Uncharacterized protein</fullName>
    </submittedName>
</protein>
<comment type="caution">
    <text evidence="4">The sequence shown here is derived from an EMBL/GenBank/DDBJ whole genome shotgun (WGS) entry which is preliminary data.</text>
</comment>
<gene>
    <name evidence="4" type="ORF">GSLYS_00004650001</name>
</gene>
<accession>A0AAV2H9Z1</accession>
<reference evidence="4 5" key="1">
    <citation type="submission" date="2024-04" db="EMBL/GenBank/DDBJ databases">
        <authorList>
            <consortium name="Genoscope - CEA"/>
            <person name="William W."/>
        </authorList>
    </citation>
    <scope>NUCLEOTIDE SEQUENCE [LARGE SCALE GENOMIC DNA]</scope>
</reference>
<proteinExistence type="predicted"/>
<dbReference type="AlphaFoldDB" id="A0AAV2H9Z1"/>
<keyword evidence="3" id="KW-0732">Signal</keyword>
<feature type="signal peptide" evidence="3">
    <location>
        <begin position="1"/>
        <end position="25"/>
    </location>
</feature>
<evidence type="ECO:0000313" key="4">
    <source>
        <dbReference type="EMBL" id="CAL1530525.1"/>
    </source>
</evidence>
<keyword evidence="2" id="KW-0472">Membrane</keyword>
<keyword evidence="2" id="KW-0812">Transmembrane</keyword>
<name>A0AAV2H9Z1_LYMST</name>
<evidence type="ECO:0000256" key="2">
    <source>
        <dbReference type="SAM" id="Phobius"/>
    </source>
</evidence>
<dbReference type="Proteomes" id="UP001497497">
    <property type="component" value="Unassembled WGS sequence"/>
</dbReference>
<evidence type="ECO:0000313" key="5">
    <source>
        <dbReference type="Proteomes" id="UP001497497"/>
    </source>
</evidence>
<feature type="transmembrane region" description="Helical" evidence="2">
    <location>
        <begin position="181"/>
        <end position="205"/>
    </location>
</feature>
<dbReference type="EMBL" id="CAXITT010000071">
    <property type="protein sequence ID" value="CAL1530525.1"/>
    <property type="molecule type" value="Genomic_DNA"/>
</dbReference>
<keyword evidence="2" id="KW-1133">Transmembrane helix</keyword>
<keyword evidence="1" id="KW-0175">Coiled coil</keyword>
<evidence type="ECO:0000256" key="3">
    <source>
        <dbReference type="SAM" id="SignalP"/>
    </source>
</evidence>
<organism evidence="4 5">
    <name type="scientific">Lymnaea stagnalis</name>
    <name type="common">Great pond snail</name>
    <name type="synonym">Helix stagnalis</name>
    <dbReference type="NCBI Taxonomy" id="6523"/>
    <lineage>
        <taxon>Eukaryota</taxon>
        <taxon>Metazoa</taxon>
        <taxon>Spiralia</taxon>
        <taxon>Lophotrochozoa</taxon>
        <taxon>Mollusca</taxon>
        <taxon>Gastropoda</taxon>
        <taxon>Heterobranchia</taxon>
        <taxon>Euthyneura</taxon>
        <taxon>Panpulmonata</taxon>
        <taxon>Hygrophila</taxon>
        <taxon>Lymnaeoidea</taxon>
        <taxon>Lymnaeidae</taxon>
        <taxon>Lymnaea</taxon>
    </lineage>
</organism>
<feature type="coiled-coil region" evidence="1">
    <location>
        <begin position="129"/>
        <end position="156"/>
    </location>
</feature>
<feature type="chain" id="PRO_5043707630" evidence="3">
    <location>
        <begin position="26"/>
        <end position="422"/>
    </location>
</feature>
<keyword evidence="5" id="KW-1185">Reference proteome</keyword>
<evidence type="ECO:0000256" key="1">
    <source>
        <dbReference type="SAM" id="Coils"/>
    </source>
</evidence>